<dbReference type="Gene3D" id="3.40.1000.30">
    <property type="match status" value="1"/>
</dbReference>
<dbReference type="AlphaFoldDB" id="A0A7R9A0D7"/>
<dbReference type="CDD" id="cd22087">
    <property type="entry name" value="F-box_FBXO7"/>
    <property type="match status" value="1"/>
</dbReference>
<dbReference type="EMBL" id="CAJPEV010000444">
    <property type="protein sequence ID" value="CAG0885370.1"/>
    <property type="molecule type" value="Genomic_DNA"/>
</dbReference>
<dbReference type="InterPro" id="IPR021625">
    <property type="entry name" value="PI31_Prot_N"/>
</dbReference>
<dbReference type="InterPro" id="IPR036047">
    <property type="entry name" value="F-box-like_dom_sf"/>
</dbReference>
<dbReference type="InterPro" id="IPR047118">
    <property type="entry name" value="Fbxo7"/>
</dbReference>
<feature type="domain" description="F-box" evidence="2">
    <location>
        <begin position="384"/>
        <end position="430"/>
    </location>
</feature>
<dbReference type="PROSITE" id="PS50181">
    <property type="entry name" value="FBOX"/>
    <property type="match status" value="1"/>
</dbReference>
<feature type="compositionally biased region" description="Polar residues" evidence="1">
    <location>
        <begin position="165"/>
        <end position="175"/>
    </location>
</feature>
<dbReference type="GO" id="GO:1903599">
    <property type="term" value="P:positive regulation of autophagy of mitochondrion"/>
    <property type="evidence" value="ECO:0007669"/>
    <property type="project" value="TreeGrafter"/>
</dbReference>
<evidence type="ECO:0000313" key="3">
    <source>
        <dbReference type="EMBL" id="CAD7243525.1"/>
    </source>
</evidence>
<organism evidence="3">
    <name type="scientific">Darwinula stevensoni</name>
    <dbReference type="NCBI Taxonomy" id="69355"/>
    <lineage>
        <taxon>Eukaryota</taxon>
        <taxon>Metazoa</taxon>
        <taxon>Ecdysozoa</taxon>
        <taxon>Arthropoda</taxon>
        <taxon>Crustacea</taxon>
        <taxon>Oligostraca</taxon>
        <taxon>Ostracoda</taxon>
        <taxon>Podocopa</taxon>
        <taxon>Podocopida</taxon>
        <taxon>Darwinulocopina</taxon>
        <taxon>Darwinuloidea</taxon>
        <taxon>Darwinulidae</taxon>
        <taxon>Darwinula</taxon>
    </lineage>
</organism>
<dbReference type="Gene3D" id="1.20.1280.50">
    <property type="match status" value="1"/>
</dbReference>
<dbReference type="Pfam" id="PF12937">
    <property type="entry name" value="F-box-like"/>
    <property type="match status" value="1"/>
</dbReference>
<dbReference type="OrthoDB" id="722566at2759"/>
<dbReference type="EMBL" id="LR899961">
    <property type="protein sequence ID" value="CAD7243525.1"/>
    <property type="molecule type" value="Genomic_DNA"/>
</dbReference>
<protein>
    <recommendedName>
        <fullName evidence="2">F-box domain-containing protein</fullName>
    </recommendedName>
</protein>
<evidence type="ECO:0000313" key="4">
    <source>
        <dbReference type="Proteomes" id="UP000677054"/>
    </source>
</evidence>
<dbReference type="PANTHER" id="PTHR15537">
    <property type="entry name" value="F-BOX ONLY PROTEIN 7"/>
    <property type="match status" value="1"/>
</dbReference>
<evidence type="ECO:0000259" key="2">
    <source>
        <dbReference type="PROSITE" id="PS50181"/>
    </source>
</evidence>
<feature type="region of interest" description="Disordered" evidence="1">
    <location>
        <begin position="145"/>
        <end position="175"/>
    </location>
</feature>
<sequence length="531" mass="58726">MKVNLKIVYLQDGRIQQLASLRHVSLGTSAENPTLQDLGEVARDAIQGFSHTHLFGYSDSSLSSFNLSLNGRTPISDSEDTSLSTLGIVPGDLVYVVLSSPSAQVLHLLGQEKEKGKKEVMPTSVCSSGSSAILTSTLTSSETSPSITGVSATLGKGTSIGPDVPSSTVDSSMEFNSSPPRIGRFSLIDCGTKRCFQEKVLMFGEERLRYMDEPLTVGESTETHIPESLQNCLEEGLRRQGDLTIVDVFFILLHVMMTESCFLPLSESGKSQGNLLPASWKQPNVYCISYIHPTARNIRCELIALTLAKTFIVHGLCLKDVEILFTCSFDPSQYVMSFEQTSQKGSWTDARMYKNLNLLSVIFKDKVSYPLLQSVWAASGQSPPAGLLGLPMEILFKIFSFSNIHSLLGLSETCKLLWDVANDDLLWKRLCVRDFPRDACGTMGELEAKRGGKLSWKEVYKMCHERKVQQEKRHTMLQRMPMHPPPFFPLPFPRPDVNEASTVLQLCFNRAPTQLQPGLNLASTQPIPTCI</sequence>
<dbReference type="GO" id="GO:0019901">
    <property type="term" value="F:protein kinase binding"/>
    <property type="evidence" value="ECO:0007669"/>
    <property type="project" value="InterPro"/>
</dbReference>
<accession>A0A7R9A0D7</accession>
<dbReference type="Pfam" id="PF11566">
    <property type="entry name" value="PI31_Prot_N"/>
    <property type="match status" value="1"/>
</dbReference>
<proteinExistence type="predicted"/>
<dbReference type="PANTHER" id="PTHR15537:SF2">
    <property type="entry name" value="F-BOX ONLY PROTEIN 7"/>
    <property type="match status" value="1"/>
</dbReference>
<evidence type="ECO:0000256" key="1">
    <source>
        <dbReference type="SAM" id="MobiDB-lite"/>
    </source>
</evidence>
<dbReference type="SUPFAM" id="SSF81383">
    <property type="entry name" value="F-box domain"/>
    <property type="match status" value="1"/>
</dbReference>
<dbReference type="InterPro" id="IPR001810">
    <property type="entry name" value="F-box_dom"/>
</dbReference>
<name>A0A7R9A0D7_9CRUS</name>
<keyword evidence="4" id="KW-1185">Reference proteome</keyword>
<dbReference type="Proteomes" id="UP000677054">
    <property type="component" value="Unassembled WGS sequence"/>
</dbReference>
<reference evidence="3" key="1">
    <citation type="submission" date="2020-11" db="EMBL/GenBank/DDBJ databases">
        <authorList>
            <person name="Tran Van P."/>
        </authorList>
    </citation>
    <scope>NUCLEOTIDE SEQUENCE</scope>
</reference>
<gene>
    <name evidence="3" type="ORF">DSTB1V02_LOCUS3443</name>
</gene>